<keyword evidence="3" id="KW-1185">Reference proteome</keyword>
<gene>
    <name evidence="2" type="primary">yfbL</name>
    <name evidence="2" type="ORF">GCM10007160_04950</name>
</gene>
<dbReference type="PANTHER" id="PTHR12147:SF26">
    <property type="entry name" value="PEPTIDASE M28 DOMAIN-CONTAINING PROTEIN"/>
    <property type="match status" value="1"/>
</dbReference>
<name>A0ABQ2YFN8_9GAMM</name>
<evidence type="ECO:0000259" key="1">
    <source>
        <dbReference type="Pfam" id="PF04389"/>
    </source>
</evidence>
<protein>
    <recommendedName>
        <fullName evidence="1">Peptidase M28 domain-containing protein</fullName>
    </recommendedName>
</protein>
<sequence>MHEAAAYIERTFRDAGYEPVRHGIPTRNMTFDNIEVTIRGSYLSEGSLVIGAHYDTVQGTPGADDNASGVAVLLELARLLNEMEPRRSIHLVAFANEEMPFFGSAAMGSLNYARQLRADGEDVLGMISLEMLGYYTDEPDSQSYPPVLGYFYPETGNFVAFVGNLRSRQLVHRVIGTFREHAELPTEGLAAPELIGDIQRSDHWAFWRMGYPAMMLTDTANFRNSRYHGPSDTYETLDYDNMARLTAALARTVEELIRE</sequence>
<dbReference type="PANTHER" id="PTHR12147">
    <property type="entry name" value="METALLOPEPTIDASE M28 FAMILY MEMBER"/>
    <property type="match status" value="1"/>
</dbReference>
<dbReference type="Proteomes" id="UP000653056">
    <property type="component" value="Unassembled WGS sequence"/>
</dbReference>
<reference evidence="3" key="1">
    <citation type="journal article" date="2019" name="Int. J. Syst. Evol. Microbiol.">
        <title>The Global Catalogue of Microorganisms (GCM) 10K type strain sequencing project: providing services to taxonomists for standard genome sequencing and annotation.</title>
        <authorList>
            <consortium name="The Broad Institute Genomics Platform"/>
            <consortium name="The Broad Institute Genome Sequencing Center for Infectious Disease"/>
            <person name="Wu L."/>
            <person name="Ma J."/>
        </authorList>
    </citation>
    <scope>NUCLEOTIDE SEQUENCE [LARGE SCALE GENOMIC DNA]</scope>
    <source>
        <strain evidence="3">KCTC 22228</strain>
    </source>
</reference>
<dbReference type="EMBL" id="BMXS01000002">
    <property type="protein sequence ID" value="GGX80760.1"/>
    <property type="molecule type" value="Genomic_DNA"/>
</dbReference>
<dbReference type="Pfam" id="PF04389">
    <property type="entry name" value="Peptidase_M28"/>
    <property type="match status" value="1"/>
</dbReference>
<dbReference type="Gene3D" id="3.40.630.10">
    <property type="entry name" value="Zn peptidases"/>
    <property type="match status" value="1"/>
</dbReference>
<dbReference type="SUPFAM" id="SSF53187">
    <property type="entry name" value="Zn-dependent exopeptidases"/>
    <property type="match status" value="1"/>
</dbReference>
<organism evidence="2 3">
    <name type="scientific">Litchfieldella qijiaojingensis</name>
    <dbReference type="NCBI Taxonomy" id="980347"/>
    <lineage>
        <taxon>Bacteria</taxon>
        <taxon>Pseudomonadati</taxon>
        <taxon>Pseudomonadota</taxon>
        <taxon>Gammaproteobacteria</taxon>
        <taxon>Oceanospirillales</taxon>
        <taxon>Halomonadaceae</taxon>
        <taxon>Litchfieldella</taxon>
    </lineage>
</organism>
<comment type="caution">
    <text evidence="2">The sequence shown here is derived from an EMBL/GenBank/DDBJ whole genome shotgun (WGS) entry which is preliminary data.</text>
</comment>
<dbReference type="InterPro" id="IPR007484">
    <property type="entry name" value="Peptidase_M28"/>
</dbReference>
<proteinExistence type="predicted"/>
<dbReference type="InterPro" id="IPR045175">
    <property type="entry name" value="M28_fam"/>
</dbReference>
<accession>A0ABQ2YFN8</accession>
<feature type="domain" description="Peptidase M28" evidence="1">
    <location>
        <begin position="33"/>
        <end position="252"/>
    </location>
</feature>
<evidence type="ECO:0000313" key="2">
    <source>
        <dbReference type="EMBL" id="GGX80760.1"/>
    </source>
</evidence>
<evidence type="ECO:0000313" key="3">
    <source>
        <dbReference type="Proteomes" id="UP000653056"/>
    </source>
</evidence>